<evidence type="ECO:0000313" key="3">
    <source>
        <dbReference type="Proteomes" id="UP000371041"/>
    </source>
</evidence>
<gene>
    <name evidence="2" type="ORF">GIY23_19885</name>
</gene>
<evidence type="ECO:0000259" key="1">
    <source>
        <dbReference type="Pfam" id="PF02698"/>
    </source>
</evidence>
<proteinExistence type="predicted"/>
<dbReference type="Pfam" id="PF02698">
    <property type="entry name" value="DUF218"/>
    <property type="match status" value="1"/>
</dbReference>
<dbReference type="PANTHER" id="PTHR30336">
    <property type="entry name" value="INNER MEMBRANE PROTEIN, PROBABLE PERMEASE"/>
    <property type="match status" value="1"/>
</dbReference>
<evidence type="ECO:0000313" key="2">
    <source>
        <dbReference type="EMBL" id="QGK72438.1"/>
    </source>
</evidence>
<reference evidence="3" key="1">
    <citation type="submission" date="2019-11" db="EMBL/GenBank/DDBJ databases">
        <title>The complete genome sequence of Saccharopolyspora sp. E2A.</title>
        <authorList>
            <person name="Zhang G."/>
        </authorList>
    </citation>
    <scope>NUCLEOTIDE SEQUENCE [LARGE SCALE GENOMIC DNA]</scope>
    <source>
        <strain evidence="3">E2A</strain>
    </source>
</reference>
<accession>A0A5Q3QCY7</accession>
<protein>
    <submittedName>
        <fullName evidence="2">YdcF family protein</fullName>
    </submittedName>
</protein>
<dbReference type="InterPro" id="IPR051599">
    <property type="entry name" value="Cell_Envelope_Assoc"/>
</dbReference>
<dbReference type="AlphaFoldDB" id="A0A5Q3QCY7"/>
<keyword evidence="3" id="KW-1185">Reference proteome</keyword>
<organism evidence="2 3">
    <name type="scientific">Allosaccharopolyspora coralli</name>
    <dbReference type="NCBI Taxonomy" id="2665642"/>
    <lineage>
        <taxon>Bacteria</taxon>
        <taxon>Bacillati</taxon>
        <taxon>Actinomycetota</taxon>
        <taxon>Actinomycetes</taxon>
        <taxon>Pseudonocardiales</taxon>
        <taxon>Pseudonocardiaceae</taxon>
        <taxon>Allosaccharopolyspora</taxon>
    </lineage>
</organism>
<dbReference type="CDD" id="cd06259">
    <property type="entry name" value="YdcF-like"/>
    <property type="match status" value="1"/>
</dbReference>
<dbReference type="PANTHER" id="PTHR30336:SF6">
    <property type="entry name" value="INTEGRAL MEMBRANE PROTEIN"/>
    <property type="match status" value="1"/>
</dbReference>
<dbReference type="GO" id="GO:0005886">
    <property type="term" value="C:plasma membrane"/>
    <property type="evidence" value="ECO:0007669"/>
    <property type="project" value="TreeGrafter"/>
</dbReference>
<dbReference type="InterPro" id="IPR003848">
    <property type="entry name" value="DUF218"/>
</dbReference>
<name>A0A5Q3QCY7_9PSEU</name>
<dbReference type="Proteomes" id="UP000371041">
    <property type="component" value="Chromosome"/>
</dbReference>
<dbReference type="KEGG" id="sace:GIY23_19885"/>
<sequence>MVLALAVVLAIGTVALGLPALWVRRAEASRLRTVGDVPAADVALVLGAGVRFNGFPTPILQGRLDVARRLYSAGKVQRILVSGSPESRGHSEPVSMRNYLLSHAVPDECIIVDETGRDTWLSCRAAVDMGLREVTVVTSDFHLPRAVLLCLRAGLDAYGVGHDSRAAGLPRATARGSRREVLATAKAFWWRR</sequence>
<feature type="domain" description="DUF218" evidence="1">
    <location>
        <begin position="41"/>
        <end position="157"/>
    </location>
</feature>
<dbReference type="EMBL" id="CP045929">
    <property type="protein sequence ID" value="QGK72438.1"/>
    <property type="molecule type" value="Genomic_DNA"/>
</dbReference>